<dbReference type="Pfam" id="PF14231">
    <property type="entry name" value="GXWXG"/>
    <property type="match status" value="1"/>
</dbReference>
<evidence type="ECO:0000313" key="4">
    <source>
        <dbReference type="Proteomes" id="UP000283734"/>
    </source>
</evidence>
<dbReference type="EMBL" id="QYYA01000002">
    <property type="protein sequence ID" value="RJG18812.1"/>
    <property type="molecule type" value="Genomic_DNA"/>
</dbReference>
<dbReference type="Pfam" id="PF14232">
    <property type="entry name" value="DUF4334"/>
    <property type="match status" value="1"/>
</dbReference>
<evidence type="ECO:0000313" key="3">
    <source>
        <dbReference type="EMBL" id="RJG18812.1"/>
    </source>
</evidence>
<accession>A0A418Y0K8</accession>
<evidence type="ECO:0000259" key="2">
    <source>
        <dbReference type="Pfam" id="PF14232"/>
    </source>
</evidence>
<protein>
    <submittedName>
        <fullName evidence="3">DUF4334 domain-containing protein</fullName>
    </submittedName>
</protein>
<sequence length="184" mass="20436">MAHDNAVTGFAQAQQTGTSSEEALAIFDALEPVEADFMLGAWKGEGFETGHPMDGMLERCHWHGKRFDTTEHVHPLVFRKRNGELSSVKPLLAMPGLGLLDKLTFLKTDAAGAMFQTLIPLLSGNKSAARLRMTTYRGKPTATMVYDNLPINDVFRKVDDNTVLGIMDLKGMKQSFFFVLRRDS</sequence>
<reference evidence="3 4" key="1">
    <citation type="submission" date="2018-09" db="EMBL/GenBank/DDBJ databases">
        <title>Alcanivorax profundi sp. nov., isolated from 1000 m-depth seawater of the Mariana Trench.</title>
        <authorList>
            <person name="Liu J."/>
        </authorList>
    </citation>
    <scope>NUCLEOTIDE SEQUENCE [LARGE SCALE GENOMIC DNA]</scope>
    <source>
        <strain evidence="3 4">MTEO17</strain>
    </source>
</reference>
<name>A0A418Y0K8_9GAMM</name>
<gene>
    <name evidence="3" type="ORF">D4A39_08820</name>
</gene>
<dbReference type="OrthoDB" id="8905397at2"/>
<dbReference type="Gene3D" id="2.40.128.580">
    <property type="entry name" value="GXWXG domain"/>
    <property type="match status" value="1"/>
</dbReference>
<dbReference type="Proteomes" id="UP000283734">
    <property type="component" value="Unassembled WGS sequence"/>
</dbReference>
<proteinExistence type="predicted"/>
<dbReference type="InterPro" id="IPR025951">
    <property type="entry name" value="GXWXG_dom"/>
</dbReference>
<dbReference type="AlphaFoldDB" id="A0A418Y0K8"/>
<dbReference type="InterPro" id="IPR025568">
    <property type="entry name" value="DUF4334"/>
</dbReference>
<comment type="caution">
    <text evidence="3">The sequence shown here is derived from an EMBL/GenBank/DDBJ whole genome shotgun (WGS) entry which is preliminary data.</text>
</comment>
<keyword evidence="4" id="KW-1185">Reference proteome</keyword>
<feature type="domain" description="GXWXG" evidence="1">
    <location>
        <begin position="25"/>
        <end position="83"/>
    </location>
</feature>
<feature type="domain" description="DUF4334" evidence="2">
    <location>
        <begin position="128"/>
        <end position="182"/>
    </location>
</feature>
<evidence type="ECO:0000259" key="1">
    <source>
        <dbReference type="Pfam" id="PF14231"/>
    </source>
</evidence>
<organism evidence="3 4">
    <name type="scientific">Alcanivorax profundi</name>
    <dbReference type="NCBI Taxonomy" id="2338368"/>
    <lineage>
        <taxon>Bacteria</taxon>
        <taxon>Pseudomonadati</taxon>
        <taxon>Pseudomonadota</taxon>
        <taxon>Gammaproteobacteria</taxon>
        <taxon>Oceanospirillales</taxon>
        <taxon>Alcanivoracaceae</taxon>
        <taxon>Alcanivorax</taxon>
    </lineage>
</organism>